<accession>A0A0F9D1I3</accession>
<sequence>AMPKTKKIDVITVKLTCHIPVNRNNRESVDTAYGMADGLIENAEILGLTTADKRLNRVTAAPEPTAPEPEPKAAELVAAPPDNLVIPDNLRRVSKSKAEAESA</sequence>
<dbReference type="EMBL" id="LAZR01030863">
    <property type="protein sequence ID" value="KKL55374.1"/>
    <property type="molecule type" value="Genomic_DNA"/>
</dbReference>
<feature type="non-terminal residue" evidence="2">
    <location>
        <position position="1"/>
    </location>
</feature>
<name>A0A0F9D1I3_9ZZZZ</name>
<dbReference type="AlphaFoldDB" id="A0A0F9D1I3"/>
<protein>
    <submittedName>
        <fullName evidence="2">Uncharacterized protein</fullName>
    </submittedName>
</protein>
<evidence type="ECO:0000256" key="1">
    <source>
        <dbReference type="SAM" id="MobiDB-lite"/>
    </source>
</evidence>
<organism evidence="2">
    <name type="scientific">marine sediment metagenome</name>
    <dbReference type="NCBI Taxonomy" id="412755"/>
    <lineage>
        <taxon>unclassified sequences</taxon>
        <taxon>metagenomes</taxon>
        <taxon>ecological metagenomes</taxon>
    </lineage>
</organism>
<evidence type="ECO:0000313" key="2">
    <source>
        <dbReference type="EMBL" id="KKL55374.1"/>
    </source>
</evidence>
<feature type="region of interest" description="Disordered" evidence="1">
    <location>
        <begin position="60"/>
        <end position="81"/>
    </location>
</feature>
<comment type="caution">
    <text evidence="2">The sequence shown here is derived from an EMBL/GenBank/DDBJ whole genome shotgun (WGS) entry which is preliminary data.</text>
</comment>
<proteinExistence type="predicted"/>
<reference evidence="2" key="1">
    <citation type="journal article" date="2015" name="Nature">
        <title>Complex archaea that bridge the gap between prokaryotes and eukaryotes.</title>
        <authorList>
            <person name="Spang A."/>
            <person name="Saw J.H."/>
            <person name="Jorgensen S.L."/>
            <person name="Zaremba-Niedzwiedzka K."/>
            <person name="Martijn J."/>
            <person name="Lind A.E."/>
            <person name="van Eijk R."/>
            <person name="Schleper C."/>
            <person name="Guy L."/>
            <person name="Ettema T.J."/>
        </authorList>
    </citation>
    <scope>NUCLEOTIDE SEQUENCE</scope>
</reference>
<gene>
    <name evidence="2" type="ORF">LCGC14_2256060</name>
</gene>